<gene>
    <name evidence="6" type="ORF">HERILL_LOCUS10179</name>
</gene>
<evidence type="ECO:0000259" key="5">
    <source>
        <dbReference type="PROSITE" id="PS50865"/>
    </source>
</evidence>
<dbReference type="SUPFAM" id="SSF82199">
    <property type="entry name" value="SET domain"/>
    <property type="match status" value="1"/>
</dbReference>
<dbReference type="Gene3D" id="1.25.40.970">
    <property type="match status" value="1"/>
</dbReference>
<dbReference type="PROSITE" id="PS01360">
    <property type="entry name" value="ZF_MYND_1"/>
    <property type="match status" value="1"/>
</dbReference>
<keyword evidence="1" id="KW-0479">Metal-binding</keyword>
<evidence type="ECO:0000313" key="7">
    <source>
        <dbReference type="Proteomes" id="UP000594454"/>
    </source>
</evidence>
<keyword evidence="7" id="KW-1185">Reference proteome</keyword>
<dbReference type="GO" id="GO:0008270">
    <property type="term" value="F:zinc ion binding"/>
    <property type="evidence" value="ECO:0007669"/>
    <property type="project" value="UniProtKB-KW"/>
</dbReference>
<evidence type="ECO:0000313" key="6">
    <source>
        <dbReference type="EMBL" id="CAD7087472.1"/>
    </source>
</evidence>
<protein>
    <recommendedName>
        <fullName evidence="5">MYND-type domain-containing protein</fullName>
    </recommendedName>
</protein>
<dbReference type="SUPFAM" id="SSF144232">
    <property type="entry name" value="HIT/MYND zinc finger-like"/>
    <property type="match status" value="1"/>
</dbReference>
<dbReference type="Gene3D" id="1.10.220.160">
    <property type="match status" value="1"/>
</dbReference>
<dbReference type="InParanoid" id="A0A7R8UUS0"/>
<dbReference type="GO" id="GO:0005634">
    <property type="term" value="C:nucleus"/>
    <property type="evidence" value="ECO:0007669"/>
    <property type="project" value="TreeGrafter"/>
</dbReference>
<dbReference type="InterPro" id="IPR046341">
    <property type="entry name" value="SET_dom_sf"/>
</dbReference>
<feature type="domain" description="MYND-type" evidence="5">
    <location>
        <begin position="30"/>
        <end position="67"/>
    </location>
</feature>
<sequence>MSPSLKRGSCILSESPFVHVLKSKFRGERCDHCLQLNKVRKCSSCKYVAYCNQDCQSSAWEVHKTECAYLKKVYPKIVPDAARVLLRIVLKLRNGGDRIRGYYTEKCYRKYMDLMSHYNEIKCDPKRLEHLESLRAVLTDLLGNLLVPNEAELLSMYGRLITNGFNILDPEMNAIGTGIYLGVSVVDHSCKPNAVATFEGTTLSIRLIEDIPSLDWSKIFISYIDLLSTSTERRNDLKANYYFLCCCSQCVDKQKDMEMNAASCVNERCDALVDIESDRCEKCNSYITMEHREKFKEIMDLTKNHLQNMEDIAYLDVCEICLNKQESLLHPLNVWHVKTLDAAFEAAIKVQKWTTALEYGLRLIPGFRKYCGDWNPLLGLLYLKCGKLLLYENRLQEAFGNLIEAEKIIAVTHGKNHSLYNEQLVPLLMQAREG</sequence>
<evidence type="ECO:0000256" key="4">
    <source>
        <dbReference type="PROSITE-ProRule" id="PRU00134"/>
    </source>
</evidence>
<accession>A0A7R8UUS0</accession>
<dbReference type="Gene3D" id="2.170.270.10">
    <property type="entry name" value="SET domain"/>
    <property type="match status" value="1"/>
</dbReference>
<dbReference type="OMA" id="LHMKLGK"/>
<dbReference type="Proteomes" id="UP000594454">
    <property type="component" value="Chromosome 4"/>
</dbReference>
<dbReference type="EMBL" id="LR899012">
    <property type="protein sequence ID" value="CAD7087472.1"/>
    <property type="molecule type" value="Genomic_DNA"/>
</dbReference>
<evidence type="ECO:0000256" key="1">
    <source>
        <dbReference type="ARBA" id="ARBA00022723"/>
    </source>
</evidence>
<dbReference type="InterPro" id="IPR050869">
    <property type="entry name" value="H3K4_H4K5_MeTrfase"/>
</dbReference>
<dbReference type="PANTHER" id="PTHR12197:SF251">
    <property type="entry name" value="EG:BACR7C10.4 PROTEIN"/>
    <property type="match status" value="1"/>
</dbReference>
<dbReference type="PROSITE" id="PS50865">
    <property type="entry name" value="ZF_MYND_2"/>
    <property type="match status" value="1"/>
</dbReference>
<proteinExistence type="predicted"/>
<dbReference type="InterPro" id="IPR002893">
    <property type="entry name" value="Znf_MYND"/>
</dbReference>
<dbReference type="Gene3D" id="6.10.140.2220">
    <property type="match status" value="1"/>
</dbReference>
<keyword evidence="3" id="KW-0862">Zinc</keyword>
<dbReference type="PANTHER" id="PTHR12197">
    <property type="entry name" value="HISTONE-LYSINE N-METHYLTRANSFERASE SMYD"/>
    <property type="match status" value="1"/>
</dbReference>
<evidence type="ECO:0000256" key="2">
    <source>
        <dbReference type="ARBA" id="ARBA00022771"/>
    </source>
</evidence>
<evidence type="ECO:0000256" key="3">
    <source>
        <dbReference type="ARBA" id="ARBA00022833"/>
    </source>
</evidence>
<keyword evidence="2 4" id="KW-0863">Zinc-finger</keyword>
<dbReference type="InterPro" id="IPR011990">
    <property type="entry name" value="TPR-like_helical_dom_sf"/>
</dbReference>
<dbReference type="Pfam" id="PF01753">
    <property type="entry name" value="zf-MYND"/>
    <property type="match status" value="1"/>
</dbReference>
<reference evidence="6 7" key="1">
    <citation type="submission" date="2020-11" db="EMBL/GenBank/DDBJ databases">
        <authorList>
            <person name="Wallbank WR R."/>
            <person name="Pardo Diaz C."/>
            <person name="Kozak K."/>
            <person name="Martin S."/>
            <person name="Jiggins C."/>
            <person name="Moest M."/>
            <person name="Warren A I."/>
            <person name="Generalovic N T."/>
            <person name="Byers J.R.P. K."/>
            <person name="Montejo-Kovacevich G."/>
            <person name="Yen C E."/>
        </authorList>
    </citation>
    <scope>NUCLEOTIDE SEQUENCE [LARGE SCALE GENOMIC DNA]</scope>
</reference>
<dbReference type="AlphaFoldDB" id="A0A7R8UUS0"/>
<dbReference type="FunCoup" id="A0A7R8UUS0">
    <property type="interactions" value="709"/>
</dbReference>
<organism evidence="6 7">
    <name type="scientific">Hermetia illucens</name>
    <name type="common">Black soldier fly</name>
    <dbReference type="NCBI Taxonomy" id="343691"/>
    <lineage>
        <taxon>Eukaryota</taxon>
        <taxon>Metazoa</taxon>
        <taxon>Ecdysozoa</taxon>
        <taxon>Arthropoda</taxon>
        <taxon>Hexapoda</taxon>
        <taxon>Insecta</taxon>
        <taxon>Pterygota</taxon>
        <taxon>Neoptera</taxon>
        <taxon>Endopterygota</taxon>
        <taxon>Diptera</taxon>
        <taxon>Brachycera</taxon>
        <taxon>Stratiomyomorpha</taxon>
        <taxon>Stratiomyidae</taxon>
        <taxon>Hermetiinae</taxon>
        <taxon>Hermetia</taxon>
    </lineage>
</organism>
<dbReference type="Gene3D" id="1.25.40.10">
    <property type="entry name" value="Tetratricopeptide repeat domain"/>
    <property type="match status" value="1"/>
</dbReference>
<dbReference type="OrthoDB" id="265717at2759"/>
<name>A0A7R8UUS0_HERIL</name>